<dbReference type="AlphaFoldDB" id="A0A9W9NC20"/>
<dbReference type="Proteomes" id="UP001150941">
    <property type="component" value="Unassembled WGS sequence"/>
</dbReference>
<evidence type="ECO:0000259" key="2">
    <source>
        <dbReference type="SMART" id="SM00343"/>
    </source>
</evidence>
<feature type="compositionally biased region" description="Basic and acidic residues" evidence="1">
    <location>
        <begin position="459"/>
        <end position="472"/>
    </location>
</feature>
<protein>
    <recommendedName>
        <fullName evidence="2">CCHC-type domain-containing protein</fullName>
    </recommendedName>
</protein>
<feature type="compositionally biased region" description="Low complexity" evidence="1">
    <location>
        <begin position="198"/>
        <end position="207"/>
    </location>
</feature>
<feature type="compositionally biased region" description="Pro residues" evidence="1">
    <location>
        <begin position="537"/>
        <end position="552"/>
    </location>
</feature>
<reference evidence="3" key="2">
    <citation type="journal article" date="2023" name="IMA Fungus">
        <title>Comparative genomic study of the Penicillium genus elucidates a diverse pangenome and 15 lateral gene transfer events.</title>
        <authorList>
            <person name="Petersen C."/>
            <person name="Sorensen T."/>
            <person name="Nielsen M.R."/>
            <person name="Sondergaard T.E."/>
            <person name="Sorensen J.L."/>
            <person name="Fitzpatrick D.A."/>
            <person name="Frisvad J.C."/>
            <person name="Nielsen K.L."/>
        </authorList>
    </citation>
    <scope>NUCLEOTIDE SEQUENCE</scope>
    <source>
        <strain evidence="3">IBT 19713</strain>
    </source>
</reference>
<feature type="region of interest" description="Disordered" evidence="1">
    <location>
        <begin position="1"/>
        <end position="269"/>
    </location>
</feature>
<organism evidence="3 4">
    <name type="scientific">Penicillium chermesinum</name>
    <dbReference type="NCBI Taxonomy" id="63820"/>
    <lineage>
        <taxon>Eukaryota</taxon>
        <taxon>Fungi</taxon>
        <taxon>Dikarya</taxon>
        <taxon>Ascomycota</taxon>
        <taxon>Pezizomycotina</taxon>
        <taxon>Eurotiomycetes</taxon>
        <taxon>Eurotiomycetidae</taxon>
        <taxon>Eurotiales</taxon>
        <taxon>Aspergillaceae</taxon>
        <taxon>Penicillium</taxon>
    </lineage>
</organism>
<feature type="domain" description="CCHC-type" evidence="2">
    <location>
        <begin position="415"/>
        <end position="431"/>
    </location>
</feature>
<name>A0A9W9NC20_9EURO</name>
<feature type="domain" description="CCHC-type" evidence="2">
    <location>
        <begin position="315"/>
        <end position="331"/>
    </location>
</feature>
<dbReference type="GO" id="GO:0003676">
    <property type="term" value="F:nucleic acid binding"/>
    <property type="evidence" value="ECO:0007669"/>
    <property type="project" value="InterPro"/>
</dbReference>
<feature type="compositionally biased region" description="Polar residues" evidence="1">
    <location>
        <begin position="518"/>
        <end position="531"/>
    </location>
</feature>
<dbReference type="EMBL" id="JAPQKS010000008">
    <property type="protein sequence ID" value="KAJ5217106.1"/>
    <property type="molecule type" value="Genomic_DNA"/>
</dbReference>
<evidence type="ECO:0000313" key="3">
    <source>
        <dbReference type="EMBL" id="KAJ5217106.1"/>
    </source>
</evidence>
<feature type="domain" description="CCHC-type" evidence="2">
    <location>
        <begin position="353"/>
        <end position="369"/>
    </location>
</feature>
<dbReference type="RefSeq" id="XP_058325977.1">
    <property type="nucleotide sequence ID" value="XM_058479409.1"/>
</dbReference>
<keyword evidence="4" id="KW-1185">Reference proteome</keyword>
<dbReference type="OrthoDB" id="7608935at2759"/>
<sequence length="569" mass="61506">MANTEDDADSRTALINAPRSRSYPNSARDSGDNEDRPAKRRRRNRSRANSDVTDFVPRGGAFSADTLAVDPDETSSSGSSSSDESDSDAEMGKRQVVANPHAGSAPVINWNSGRKAAVRTTLGKRKTPAGRQSGPKEPQEKERPDKKAKQDESQFKDVNTFWRAGSASASDEASDIVNGKEDSDSRSEGEVSDDESINIESDSSGSLDSEEDDSMLLNIGTKDGAGSDDYDPAEMEVGNGTVNGANGQTPETASSATSNPRRSQSKEAAFQQFAKKYPTAPVTLADLDEEELQIQVQYIYWDRDSDGIDMQLPVGCTECLQHGHLTDVCPARECDHCGAWNQHPNYRCPTWLRCQRCREKGHDEKDCTSKLKGSVTEVPCDLCGWPHLESQCESIWTFPTRALIPAPTEIHVSISCAHCLSQAHLIGDCPNLKPFQTSLTLKGIDPSIKIVDLNKAPRKRPEPIDYSRDGNPHRPKAQTLSSSEDNLPRKGRQPPAARGARGARGGGRGTIRFGDSFTVRNGSGPDNSRSSGRGKGKPPPFAPSASRPPPPSRGGGRGKGRGKPGRRGK</sequence>
<dbReference type="GeneID" id="83206713"/>
<reference evidence="3" key="1">
    <citation type="submission" date="2022-11" db="EMBL/GenBank/DDBJ databases">
        <authorList>
            <person name="Petersen C."/>
        </authorList>
    </citation>
    <scope>NUCLEOTIDE SEQUENCE</scope>
    <source>
        <strain evidence="3">IBT 19713</strain>
    </source>
</reference>
<dbReference type="InterPro" id="IPR001878">
    <property type="entry name" value="Znf_CCHC"/>
</dbReference>
<evidence type="ECO:0000256" key="1">
    <source>
        <dbReference type="SAM" id="MobiDB-lite"/>
    </source>
</evidence>
<comment type="caution">
    <text evidence="3">The sequence shown here is derived from an EMBL/GenBank/DDBJ whole genome shotgun (WGS) entry which is preliminary data.</text>
</comment>
<accession>A0A9W9NC20</accession>
<feature type="compositionally biased region" description="Basic and acidic residues" evidence="1">
    <location>
        <begin position="137"/>
        <end position="155"/>
    </location>
</feature>
<dbReference type="SMART" id="SM00343">
    <property type="entry name" value="ZnF_C2HC"/>
    <property type="match status" value="3"/>
</dbReference>
<evidence type="ECO:0000313" key="4">
    <source>
        <dbReference type="Proteomes" id="UP001150941"/>
    </source>
</evidence>
<proteinExistence type="predicted"/>
<dbReference type="GO" id="GO:0008270">
    <property type="term" value="F:zinc ion binding"/>
    <property type="evidence" value="ECO:0007669"/>
    <property type="project" value="InterPro"/>
</dbReference>
<feature type="compositionally biased region" description="Polar residues" evidence="1">
    <location>
        <begin position="240"/>
        <end position="262"/>
    </location>
</feature>
<gene>
    <name evidence="3" type="ORF">N7468_010114</name>
</gene>
<feature type="compositionally biased region" description="Basic and acidic residues" evidence="1">
    <location>
        <begin position="178"/>
        <end position="189"/>
    </location>
</feature>
<feature type="compositionally biased region" description="Basic residues" evidence="1">
    <location>
        <begin position="556"/>
        <end position="569"/>
    </location>
</feature>
<feature type="region of interest" description="Disordered" evidence="1">
    <location>
        <begin position="452"/>
        <end position="569"/>
    </location>
</feature>